<reference evidence="1" key="1">
    <citation type="submission" date="2021-05" db="EMBL/GenBank/DDBJ databases">
        <authorList>
            <person name="Scholz U."/>
            <person name="Mascher M."/>
            <person name="Fiebig A."/>
        </authorList>
    </citation>
    <scope>NUCLEOTIDE SEQUENCE [LARGE SCALE GENOMIC DNA]</scope>
</reference>
<dbReference type="Proteomes" id="UP001732700">
    <property type="component" value="Chromosome 4A"/>
</dbReference>
<sequence length="252" mass="27230">MQATAAPMPARPPAPRRRVYMAVDPRCVWAHTVDADTLVVDVSGFRKEELKVLYNTSRKLKVAGERPVAGGARARWARFLKSFPVPKSVDTGGIKAVMDNDKAVLYVILPKGLPSASTDRQKQMEQQQQPPPPPPGSSLPQPHGGRKGETGNGDGSSGSISDGSFSSAQEDAEKNRVEESNVVQEEIKVTIQEEIATQDASRTDAGASANDVEKDEDEGENKRWWQKIRPLHVLGFVVLILALVGVGALCAL</sequence>
<organism evidence="1 2">
    <name type="scientific">Avena sativa</name>
    <name type="common">Oat</name>
    <dbReference type="NCBI Taxonomy" id="4498"/>
    <lineage>
        <taxon>Eukaryota</taxon>
        <taxon>Viridiplantae</taxon>
        <taxon>Streptophyta</taxon>
        <taxon>Embryophyta</taxon>
        <taxon>Tracheophyta</taxon>
        <taxon>Spermatophyta</taxon>
        <taxon>Magnoliopsida</taxon>
        <taxon>Liliopsida</taxon>
        <taxon>Poales</taxon>
        <taxon>Poaceae</taxon>
        <taxon>BOP clade</taxon>
        <taxon>Pooideae</taxon>
        <taxon>Poodae</taxon>
        <taxon>Poeae</taxon>
        <taxon>Poeae Chloroplast Group 1 (Aveneae type)</taxon>
        <taxon>Aveninae</taxon>
        <taxon>Avena</taxon>
    </lineage>
</organism>
<keyword evidence="2" id="KW-1185">Reference proteome</keyword>
<evidence type="ECO:0000313" key="1">
    <source>
        <dbReference type="EnsemblPlants" id="AVESA.00010b.r2.4AG0599310.1.CDS"/>
    </source>
</evidence>
<name>A0ACD5W8J4_AVESA</name>
<reference evidence="1" key="2">
    <citation type="submission" date="2025-09" db="UniProtKB">
        <authorList>
            <consortium name="EnsemblPlants"/>
        </authorList>
    </citation>
    <scope>IDENTIFICATION</scope>
</reference>
<evidence type="ECO:0000313" key="2">
    <source>
        <dbReference type="Proteomes" id="UP001732700"/>
    </source>
</evidence>
<accession>A0ACD5W8J4</accession>
<protein>
    <submittedName>
        <fullName evidence="1">Uncharacterized protein</fullName>
    </submittedName>
</protein>
<proteinExistence type="predicted"/>
<dbReference type="EnsemblPlants" id="AVESA.00010b.r2.4AG0599310.1">
    <property type="protein sequence ID" value="AVESA.00010b.r2.4AG0599310.1.CDS"/>
    <property type="gene ID" value="AVESA.00010b.r2.4AG0599310"/>
</dbReference>